<dbReference type="PROSITE" id="PS50011">
    <property type="entry name" value="PROTEIN_KINASE_DOM"/>
    <property type="match status" value="1"/>
</dbReference>
<keyword evidence="2" id="KW-0808">Transferase</keyword>
<evidence type="ECO:0000256" key="7">
    <source>
        <dbReference type="SAM" id="MobiDB-lite"/>
    </source>
</evidence>
<keyword evidence="5 6" id="KW-0067">ATP-binding</keyword>
<dbReference type="SMART" id="SM00220">
    <property type="entry name" value="S_TKc"/>
    <property type="match status" value="1"/>
</dbReference>
<gene>
    <name evidence="9" type="ORF">O6P43_008073</name>
</gene>
<comment type="similarity">
    <text evidence="1">Belongs to the protein kinase superfamily. CMGC Ser/Thr protein kinase family. CDC2/CDKX subfamily.</text>
</comment>
<feature type="compositionally biased region" description="Basic and acidic residues" evidence="7">
    <location>
        <begin position="44"/>
        <end position="56"/>
    </location>
</feature>
<feature type="compositionally biased region" description="Basic residues" evidence="7">
    <location>
        <begin position="443"/>
        <end position="452"/>
    </location>
</feature>
<keyword evidence="4 9" id="KW-0418">Kinase</keyword>
<feature type="compositionally biased region" description="Basic and acidic residues" evidence="7">
    <location>
        <begin position="83"/>
        <end position="98"/>
    </location>
</feature>
<dbReference type="InterPro" id="IPR011009">
    <property type="entry name" value="Kinase-like_dom_sf"/>
</dbReference>
<dbReference type="PANTHER" id="PTHR24056">
    <property type="entry name" value="CELL DIVISION PROTEIN KINASE"/>
    <property type="match status" value="1"/>
</dbReference>
<dbReference type="PROSITE" id="PS00108">
    <property type="entry name" value="PROTEIN_KINASE_ST"/>
    <property type="match status" value="1"/>
</dbReference>
<accession>A0AAD7M4E9</accession>
<dbReference type="GO" id="GO:0032968">
    <property type="term" value="P:positive regulation of transcription elongation by RNA polymerase II"/>
    <property type="evidence" value="ECO:0007669"/>
    <property type="project" value="TreeGrafter"/>
</dbReference>
<evidence type="ECO:0000313" key="10">
    <source>
        <dbReference type="Proteomes" id="UP001163823"/>
    </source>
</evidence>
<dbReference type="AlphaFoldDB" id="A0AAD7M4E9"/>
<dbReference type="GO" id="GO:0008353">
    <property type="term" value="F:RNA polymerase II CTD heptapeptide repeat kinase activity"/>
    <property type="evidence" value="ECO:0007669"/>
    <property type="project" value="TreeGrafter"/>
</dbReference>
<dbReference type="InterPro" id="IPR017441">
    <property type="entry name" value="Protein_kinase_ATP_BS"/>
</dbReference>
<keyword evidence="10" id="KW-1185">Reference proteome</keyword>
<dbReference type="PROSITE" id="PS00107">
    <property type="entry name" value="PROTEIN_KINASE_ATP"/>
    <property type="match status" value="1"/>
</dbReference>
<evidence type="ECO:0000313" key="9">
    <source>
        <dbReference type="EMBL" id="KAJ7969784.1"/>
    </source>
</evidence>
<evidence type="ECO:0000256" key="5">
    <source>
        <dbReference type="ARBA" id="ARBA00022840"/>
    </source>
</evidence>
<sequence length="595" mass="66527">MGCVQAKPSVNSSSGGLERLKLENGYVGNGGFAANRQSTGQRYGKRESSGLYRDEPGTYNVGYTKGDSQSQGNNSGITGEGGDEGKRERGKLSNHDGDGELINGWPKWLTDNVPKEVLAGFVPRSAESYRMLDKVGQGTYSNVYKARDRDTGKIVALKKVRFDTSEPESVKFMAREIMMLQKLDHPNIVKLEGLATSRMQYSLYLVFDFMQSDLARIISRPEERLTEPQVKCYMLQLLSGLQHCHDRGILHRDVKGSNLLIDENGMLKIADFGLANYYARRNKKPLTSRVVTLWYRAPELLLGATDYGVGIDLWSAGCLLAEMFTGTPVMPGRTEVEQLHRIFRLCGTPSEEYWKKWKLSTNFRPPKSYKPSLVETFRDLPASSLGLLSTLLALDPHYRGSAFLALENEFFFTSPLACNLSGLPVIYNKDDEQHQANEQIKHMNSKMKRRSRTISERGKKDLTSERPLGDTVAFKEELKQTAETYVPSEGPGSTTSSTSSGVNTAGPKDNSPFFLPPLRSSYRKVAPKGSDHSNGGENIRILPPLPKSKTRANYMKGDDVFRLNQINRSASTREFRNLNQREHIGLFATEDDLAM</sequence>
<evidence type="ECO:0000256" key="2">
    <source>
        <dbReference type="ARBA" id="ARBA00022679"/>
    </source>
</evidence>
<dbReference type="Gene3D" id="3.30.200.20">
    <property type="entry name" value="Phosphorylase Kinase, domain 1"/>
    <property type="match status" value="1"/>
</dbReference>
<dbReference type="InterPro" id="IPR050108">
    <property type="entry name" value="CDK"/>
</dbReference>
<dbReference type="FunFam" id="3.30.200.20:FF:000021">
    <property type="entry name" value="probable serine/threonine-protein kinase At1g54610"/>
    <property type="match status" value="1"/>
</dbReference>
<evidence type="ECO:0000256" key="3">
    <source>
        <dbReference type="ARBA" id="ARBA00022741"/>
    </source>
</evidence>
<feature type="compositionally biased region" description="Low complexity" evidence="7">
    <location>
        <begin position="487"/>
        <end position="501"/>
    </location>
</feature>
<dbReference type="InterPro" id="IPR000719">
    <property type="entry name" value="Prot_kinase_dom"/>
</dbReference>
<feature type="compositionally biased region" description="Polar residues" evidence="7">
    <location>
        <begin position="66"/>
        <end position="77"/>
    </location>
</feature>
<dbReference type="KEGG" id="qsa:O6P43_008073"/>
<protein>
    <submittedName>
        <fullName evidence="9">Serine/threonine-protein kinase</fullName>
    </submittedName>
</protein>
<comment type="caution">
    <text evidence="9">The sequence shown here is derived from an EMBL/GenBank/DDBJ whole genome shotgun (WGS) entry which is preliminary data.</text>
</comment>
<proteinExistence type="inferred from homology"/>
<dbReference type="InterPro" id="IPR008271">
    <property type="entry name" value="Ser/Thr_kinase_AS"/>
</dbReference>
<feature type="compositionally biased region" description="Basic and acidic residues" evidence="7">
    <location>
        <begin position="453"/>
        <end position="480"/>
    </location>
</feature>
<evidence type="ECO:0000256" key="4">
    <source>
        <dbReference type="ARBA" id="ARBA00022777"/>
    </source>
</evidence>
<dbReference type="PANTHER" id="PTHR24056:SF425">
    <property type="entry name" value="PROTEIN KINASE DOMAIN-CONTAINING PROTEIN"/>
    <property type="match status" value="1"/>
</dbReference>
<dbReference type="Gene3D" id="1.10.510.10">
    <property type="entry name" value="Transferase(Phosphotransferase) domain 1"/>
    <property type="match status" value="1"/>
</dbReference>
<evidence type="ECO:0000256" key="1">
    <source>
        <dbReference type="ARBA" id="ARBA00006485"/>
    </source>
</evidence>
<dbReference type="Pfam" id="PF00069">
    <property type="entry name" value="Pkinase"/>
    <property type="match status" value="1"/>
</dbReference>
<feature type="binding site" evidence="6">
    <location>
        <position position="158"/>
    </location>
    <ligand>
        <name>ATP</name>
        <dbReference type="ChEBI" id="CHEBI:30616"/>
    </ligand>
</feature>
<name>A0AAD7M4E9_QUISA</name>
<feature type="domain" description="Protein kinase" evidence="8">
    <location>
        <begin position="129"/>
        <end position="411"/>
    </location>
</feature>
<evidence type="ECO:0000259" key="8">
    <source>
        <dbReference type="PROSITE" id="PS50011"/>
    </source>
</evidence>
<dbReference type="SUPFAM" id="SSF56112">
    <property type="entry name" value="Protein kinase-like (PK-like)"/>
    <property type="match status" value="1"/>
</dbReference>
<keyword evidence="3 6" id="KW-0547">Nucleotide-binding</keyword>
<dbReference type="GO" id="GO:0005524">
    <property type="term" value="F:ATP binding"/>
    <property type="evidence" value="ECO:0007669"/>
    <property type="project" value="UniProtKB-UniRule"/>
</dbReference>
<dbReference type="GO" id="GO:0005634">
    <property type="term" value="C:nucleus"/>
    <property type="evidence" value="ECO:0007669"/>
    <property type="project" value="TreeGrafter"/>
</dbReference>
<dbReference type="EMBL" id="JARAOO010000004">
    <property type="protein sequence ID" value="KAJ7969784.1"/>
    <property type="molecule type" value="Genomic_DNA"/>
</dbReference>
<evidence type="ECO:0000256" key="6">
    <source>
        <dbReference type="PROSITE-ProRule" id="PRU10141"/>
    </source>
</evidence>
<organism evidence="9 10">
    <name type="scientific">Quillaja saponaria</name>
    <name type="common">Soap bark tree</name>
    <dbReference type="NCBI Taxonomy" id="32244"/>
    <lineage>
        <taxon>Eukaryota</taxon>
        <taxon>Viridiplantae</taxon>
        <taxon>Streptophyta</taxon>
        <taxon>Embryophyta</taxon>
        <taxon>Tracheophyta</taxon>
        <taxon>Spermatophyta</taxon>
        <taxon>Magnoliopsida</taxon>
        <taxon>eudicotyledons</taxon>
        <taxon>Gunneridae</taxon>
        <taxon>Pentapetalae</taxon>
        <taxon>rosids</taxon>
        <taxon>fabids</taxon>
        <taxon>Fabales</taxon>
        <taxon>Quillajaceae</taxon>
        <taxon>Quillaja</taxon>
    </lineage>
</organism>
<reference evidence="9" key="1">
    <citation type="journal article" date="2023" name="Science">
        <title>Elucidation of the pathway for biosynthesis of saponin adjuvants from the soapbark tree.</title>
        <authorList>
            <person name="Reed J."/>
            <person name="Orme A."/>
            <person name="El-Demerdash A."/>
            <person name="Owen C."/>
            <person name="Martin L.B.B."/>
            <person name="Misra R.C."/>
            <person name="Kikuchi S."/>
            <person name="Rejzek M."/>
            <person name="Martin A.C."/>
            <person name="Harkess A."/>
            <person name="Leebens-Mack J."/>
            <person name="Louveau T."/>
            <person name="Stephenson M.J."/>
            <person name="Osbourn A."/>
        </authorList>
    </citation>
    <scope>NUCLEOTIDE SEQUENCE</scope>
    <source>
        <strain evidence="9">S10</strain>
    </source>
</reference>
<feature type="region of interest" description="Disordered" evidence="7">
    <location>
        <begin position="443"/>
        <end position="549"/>
    </location>
</feature>
<dbReference type="FunFam" id="1.10.510.10:FF:000620">
    <property type="entry name" value="Putative serine/threonine-protein kinase"/>
    <property type="match status" value="1"/>
</dbReference>
<feature type="region of interest" description="Disordered" evidence="7">
    <location>
        <begin position="28"/>
        <end position="98"/>
    </location>
</feature>
<dbReference type="GO" id="GO:0000307">
    <property type="term" value="C:cyclin-dependent protein kinase holoenzyme complex"/>
    <property type="evidence" value="ECO:0007669"/>
    <property type="project" value="TreeGrafter"/>
</dbReference>
<dbReference type="Proteomes" id="UP001163823">
    <property type="component" value="Chromosome 4"/>
</dbReference>